<dbReference type="EMBL" id="JBHTJA010000012">
    <property type="protein sequence ID" value="MFD0900634.1"/>
    <property type="molecule type" value="Genomic_DNA"/>
</dbReference>
<proteinExistence type="predicted"/>
<organism evidence="1 2">
    <name type="scientific">Actinomadura sediminis</name>
    <dbReference type="NCBI Taxonomy" id="1038904"/>
    <lineage>
        <taxon>Bacteria</taxon>
        <taxon>Bacillati</taxon>
        <taxon>Actinomycetota</taxon>
        <taxon>Actinomycetes</taxon>
        <taxon>Streptosporangiales</taxon>
        <taxon>Thermomonosporaceae</taxon>
        <taxon>Actinomadura</taxon>
    </lineage>
</organism>
<gene>
    <name evidence="1" type="ORF">ACFQ11_09555</name>
</gene>
<comment type="caution">
    <text evidence="1">The sequence shown here is derived from an EMBL/GenBank/DDBJ whole genome shotgun (WGS) entry which is preliminary data.</text>
</comment>
<reference evidence="2" key="1">
    <citation type="journal article" date="2019" name="Int. J. Syst. Evol. Microbiol.">
        <title>The Global Catalogue of Microorganisms (GCM) 10K type strain sequencing project: providing services to taxonomists for standard genome sequencing and annotation.</title>
        <authorList>
            <consortium name="The Broad Institute Genomics Platform"/>
            <consortium name="The Broad Institute Genome Sequencing Center for Infectious Disease"/>
            <person name="Wu L."/>
            <person name="Ma J."/>
        </authorList>
    </citation>
    <scope>NUCLEOTIDE SEQUENCE [LARGE SCALE GENOMIC DNA]</scope>
    <source>
        <strain evidence="2">JCM 31202</strain>
    </source>
</reference>
<dbReference type="Proteomes" id="UP001596972">
    <property type="component" value="Unassembled WGS sequence"/>
</dbReference>
<protein>
    <submittedName>
        <fullName evidence="1">Alpha/beta fold hydrolase</fullName>
    </submittedName>
</protein>
<dbReference type="GO" id="GO:0016787">
    <property type="term" value="F:hydrolase activity"/>
    <property type="evidence" value="ECO:0007669"/>
    <property type="project" value="UniProtKB-KW"/>
</dbReference>
<dbReference type="SUPFAM" id="SSF53474">
    <property type="entry name" value="alpha/beta-Hydrolases"/>
    <property type="match status" value="1"/>
</dbReference>
<dbReference type="InterPro" id="IPR029058">
    <property type="entry name" value="AB_hydrolase_fold"/>
</dbReference>
<dbReference type="PANTHER" id="PTHR43194:SF2">
    <property type="entry name" value="PEROXISOMAL MEMBRANE PROTEIN LPX1"/>
    <property type="match status" value="1"/>
</dbReference>
<dbReference type="RefSeq" id="WP_378297633.1">
    <property type="nucleotide sequence ID" value="NZ_JBHTJA010000012.1"/>
</dbReference>
<dbReference type="PANTHER" id="PTHR43194">
    <property type="entry name" value="HYDROLASE ALPHA/BETA FOLD FAMILY"/>
    <property type="match status" value="1"/>
</dbReference>
<dbReference type="Gene3D" id="3.40.50.1820">
    <property type="entry name" value="alpha/beta hydrolase"/>
    <property type="match status" value="2"/>
</dbReference>
<name>A0ABW3EJU7_9ACTN</name>
<sequence length="197" mass="19736">MHDDHPPGPGTAAPPVLVCLGDPAAAPATPAAFAAQRDGLDPDLRVETWAPPAAAGAAAAPDDAAFAEAVRTIGAGRPVHLLGFGAAAPAAVTLAARRPGLVRGLVLAGPHAAPSGTPLDGVTAPTLVICGDDDRVAGEPVAQTYAGGVRDAVFVTVAGAGHRVHDERPDAFNAWVRSFAQIAEGLPHRADTRRSAT</sequence>
<keyword evidence="2" id="KW-1185">Reference proteome</keyword>
<dbReference type="InterPro" id="IPR050228">
    <property type="entry name" value="Carboxylesterase_BioH"/>
</dbReference>
<accession>A0ABW3EJU7</accession>
<evidence type="ECO:0000313" key="1">
    <source>
        <dbReference type="EMBL" id="MFD0900634.1"/>
    </source>
</evidence>
<evidence type="ECO:0000313" key="2">
    <source>
        <dbReference type="Proteomes" id="UP001596972"/>
    </source>
</evidence>
<keyword evidence="1" id="KW-0378">Hydrolase</keyword>